<dbReference type="Proteomes" id="UP000694888">
    <property type="component" value="Unplaced"/>
</dbReference>
<feature type="compositionally biased region" description="Polar residues" evidence="1">
    <location>
        <begin position="621"/>
        <end position="632"/>
    </location>
</feature>
<evidence type="ECO:0000313" key="3">
    <source>
        <dbReference type="Proteomes" id="UP000694888"/>
    </source>
</evidence>
<accession>A0ABM0JM62</accession>
<reference evidence="4" key="1">
    <citation type="submission" date="2025-08" db="UniProtKB">
        <authorList>
            <consortium name="RefSeq"/>
        </authorList>
    </citation>
    <scope>IDENTIFICATION</scope>
</reference>
<protein>
    <submittedName>
        <fullName evidence="4">Uncharacterized protein DDB_G0283357-like</fullName>
    </submittedName>
</protein>
<feature type="signal peptide" evidence="2">
    <location>
        <begin position="1"/>
        <end position="22"/>
    </location>
</feature>
<keyword evidence="2" id="KW-0732">Signal</keyword>
<sequence length="778" mass="82596">MANKKMFLLCLVTVLAHCHASADLSRPQLHAFPGHANANNFGSPHNSAAYGNPLPGNNPGYGSFNKGARNAGSFYPGAPNFGANPPAKQAPVVPVKAAVPVAVPYPGQAKVFANQIKPGQNILQGRGVPQDRNVFKPLQTNSFKPQQSQVPAFLPSSSSGQYPGNNVYQQNRVFQPVSLPKEKSADRERFLPILDNRYIPPTTFKKEPKSLGSADSLFAIADPKIDRRNAINSYVPQNNFVDPTNFIIPTDDKYQIVDSVFGGFGKAISSGPSSFPGGSKGIGTVGGLRNSFMGIGPKFGFQGNQGTFGINSSPLGSSQQFQKKNNNLQKTTLGNADGGNFVRAQGQLLKATSAPFVSGSKSGDNFLQKQGFADQGRQTFNNNYDSKSSDSGNRLIRNFGGDSSGSVFSKPAPSNFGGFSSNPGPDIFKERVGSQSPYGDTSLFNSPQSMTPLFTGFTPNKRLSVNDFRSKDLLGDKDFGVTPYDKNRQTSFNLVGGNNDFNNFNGFPQYNNPTTKTQSTLAAGTKGNNLFGVGQSTLSKNGYDNSNGGSQSYSKSFGDNFATGSSGRFGGSTGASQYNNNAGNSGSGGGKFNTFGNGLGKSGGSVSLGDTHSGSAGGFPKSQSYQEVDSTKNGGGYSHGNSYAKDLGYNTGSSSGGQYSDSDNQHHDFQDGYDRQQTKADKKSFSNSDGYNNAFRQGKNFDVTDGYNDNVNYNNKNSDSSQTQYTTKEGYDQGVSNVASGLAGGQNIDPYRGLRSSVQQGVGPNASYKPFDVNKRVF</sequence>
<evidence type="ECO:0000256" key="2">
    <source>
        <dbReference type="SAM" id="SignalP"/>
    </source>
</evidence>
<dbReference type="RefSeq" id="XP_005096945.2">
    <property type="nucleotide sequence ID" value="XM_005096888.2"/>
</dbReference>
<feature type="chain" id="PRO_5046135785" evidence="2">
    <location>
        <begin position="23"/>
        <end position="778"/>
    </location>
</feature>
<feature type="region of interest" description="Disordered" evidence="1">
    <location>
        <begin position="603"/>
        <end position="725"/>
    </location>
</feature>
<name>A0ABM0JM62_APLCA</name>
<gene>
    <name evidence="4" type="primary">LOC101857482</name>
</gene>
<proteinExistence type="predicted"/>
<feature type="compositionally biased region" description="Polar residues" evidence="1">
    <location>
        <begin position="685"/>
        <end position="695"/>
    </location>
</feature>
<keyword evidence="3" id="KW-1185">Reference proteome</keyword>
<evidence type="ECO:0000256" key="1">
    <source>
        <dbReference type="SAM" id="MobiDB-lite"/>
    </source>
</evidence>
<dbReference type="GeneID" id="101857482"/>
<feature type="compositionally biased region" description="Low complexity" evidence="1">
    <location>
        <begin position="707"/>
        <end position="721"/>
    </location>
</feature>
<feature type="region of interest" description="Disordered" evidence="1">
    <location>
        <begin position="741"/>
        <end position="769"/>
    </location>
</feature>
<evidence type="ECO:0000313" key="4">
    <source>
        <dbReference type="RefSeq" id="XP_005096945.2"/>
    </source>
</evidence>
<feature type="region of interest" description="Disordered" evidence="1">
    <location>
        <begin position="145"/>
        <end position="166"/>
    </location>
</feature>
<feature type="compositionally biased region" description="Basic and acidic residues" evidence="1">
    <location>
        <begin position="663"/>
        <end position="684"/>
    </location>
</feature>
<organism evidence="3 4">
    <name type="scientific">Aplysia californica</name>
    <name type="common">California sea hare</name>
    <dbReference type="NCBI Taxonomy" id="6500"/>
    <lineage>
        <taxon>Eukaryota</taxon>
        <taxon>Metazoa</taxon>
        <taxon>Spiralia</taxon>
        <taxon>Lophotrochozoa</taxon>
        <taxon>Mollusca</taxon>
        <taxon>Gastropoda</taxon>
        <taxon>Heterobranchia</taxon>
        <taxon>Euthyneura</taxon>
        <taxon>Tectipleura</taxon>
        <taxon>Aplysiida</taxon>
        <taxon>Aplysioidea</taxon>
        <taxon>Aplysiidae</taxon>
        <taxon>Aplysia</taxon>
    </lineage>
</organism>